<feature type="transmembrane region" description="Helical" evidence="5">
    <location>
        <begin position="6"/>
        <end position="26"/>
    </location>
</feature>
<evidence type="ECO:0000256" key="5">
    <source>
        <dbReference type="SAM" id="Phobius"/>
    </source>
</evidence>
<sequence>MTLQIHPIALGCMLVVAVGTLVYTYMTTRQQPQPHAYGPRGASTSFPYRNIEQPTTTSHEPSSTKEQQRKKRKVPEQCSICLGTMSSSPFQSLKTLACQHIFHSHCITMWLNSQSSCPLCRREAHV</sequence>
<dbReference type="InterPro" id="IPR013083">
    <property type="entry name" value="Znf_RING/FYVE/PHD"/>
</dbReference>
<dbReference type="SMART" id="SM00184">
    <property type="entry name" value="RING"/>
    <property type="match status" value="1"/>
</dbReference>
<keyword evidence="2" id="KW-0862">Zinc</keyword>
<organism evidence="7 8">
    <name type="scientific">Exocentrus adspersus</name>
    <dbReference type="NCBI Taxonomy" id="1586481"/>
    <lineage>
        <taxon>Eukaryota</taxon>
        <taxon>Metazoa</taxon>
        <taxon>Ecdysozoa</taxon>
        <taxon>Arthropoda</taxon>
        <taxon>Hexapoda</taxon>
        <taxon>Insecta</taxon>
        <taxon>Pterygota</taxon>
        <taxon>Neoptera</taxon>
        <taxon>Endopterygota</taxon>
        <taxon>Coleoptera</taxon>
        <taxon>Polyphaga</taxon>
        <taxon>Cucujiformia</taxon>
        <taxon>Chrysomeloidea</taxon>
        <taxon>Cerambycidae</taxon>
        <taxon>Lamiinae</taxon>
        <taxon>Acanthocinini</taxon>
        <taxon>Exocentrus</taxon>
    </lineage>
</organism>
<dbReference type="SUPFAM" id="SSF57850">
    <property type="entry name" value="RING/U-box"/>
    <property type="match status" value="1"/>
</dbReference>
<accession>A0AAV8VSX4</accession>
<dbReference type="AlphaFoldDB" id="A0AAV8VSX4"/>
<evidence type="ECO:0000259" key="6">
    <source>
        <dbReference type="PROSITE" id="PS50089"/>
    </source>
</evidence>
<keyword evidence="5" id="KW-0812">Transmembrane</keyword>
<dbReference type="GO" id="GO:0008270">
    <property type="term" value="F:zinc ion binding"/>
    <property type="evidence" value="ECO:0007669"/>
    <property type="project" value="UniProtKB-KW"/>
</dbReference>
<dbReference type="Proteomes" id="UP001159042">
    <property type="component" value="Unassembled WGS sequence"/>
</dbReference>
<keyword evidence="1 3" id="KW-0863">Zinc-finger</keyword>
<dbReference type="EMBL" id="JANEYG010000035">
    <property type="protein sequence ID" value="KAJ8917144.1"/>
    <property type="molecule type" value="Genomic_DNA"/>
</dbReference>
<keyword evidence="5" id="KW-1133">Transmembrane helix</keyword>
<evidence type="ECO:0000313" key="7">
    <source>
        <dbReference type="EMBL" id="KAJ8917144.1"/>
    </source>
</evidence>
<keyword evidence="5" id="KW-0472">Membrane</keyword>
<dbReference type="PANTHER" id="PTHR45676">
    <property type="entry name" value="RING-H2 FINGER PROTEIN ATL51-RELATED"/>
    <property type="match status" value="1"/>
</dbReference>
<evidence type="ECO:0000256" key="3">
    <source>
        <dbReference type="PROSITE-ProRule" id="PRU00175"/>
    </source>
</evidence>
<reference evidence="7 8" key="1">
    <citation type="journal article" date="2023" name="Insect Mol. Biol.">
        <title>Genome sequencing provides insights into the evolution of gene families encoding plant cell wall-degrading enzymes in longhorned beetles.</title>
        <authorList>
            <person name="Shin N.R."/>
            <person name="Okamura Y."/>
            <person name="Kirsch R."/>
            <person name="Pauchet Y."/>
        </authorList>
    </citation>
    <scope>NUCLEOTIDE SEQUENCE [LARGE SCALE GENOMIC DNA]</scope>
    <source>
        <strain evidence="7">EAD_L_NR</strain>
    </source>
</reference>
<name>A0AAV8VSX4_9CUCU</name>
<keyword evidence="1 3" id="KW-0479">Metal-binding</keyword>
<comment type="caution">
    <text evidence="7">The sequence shown here is derived from an EMBL/GenBank/DDBJ whole genome shotgun (WGS) entry which is preliminary data.</text>
</comment>
<feature type="domain" description="RING-type" evidence="6">
    <location>
        <begin position="78"/>
        <end position="121"/>
    </location>
</feature>
<keyword evidence="8" id="KW-1185">Reference proteome</keyword>
<evidence type="ECO:0000256" key="4">
    <source>
        <dbReference type="SAM" id="MobiDB-lite"/>
    </source>
</evidence>
<dbReference type="InterPro" id="IPR001841">
    <property type="entry name" value="Znf_RING"/>
</dbReference>
<dbReference type="PROSITE" id="PS50089">
    <property type="entry name" value="ZF_RING_2"/>
    <property type="match status" value="1"/>
</dbReference>
<dbReference type="PANTHER" id="PTHR45676:SF41">
    <property type="entry name" value="RING-H2 FINGER PROTEIN ATL66"/>
    <property type="match status" value="1"/>
</dbReference>
<evidence type="ECO:0000313" key="8">
    <source>
        <dbReference type="Proteomes" id="UP001159042"/>
    </source>
</evidence>
<gene>
    <name evidence="7" type="ORF">NQ315_012636</name>
</gene>
<protein>
    <recommendedName>
        <fullName evidence="6">RING-type domain-containing protein</fullName>
    </recommendedName>
</protein>
<dbReference type="Gene3D" id="3.30.40.10">
    <property type="entry name" value="Zinc/RING finger domain, C3HC4 (zinc finger)"/>
    <property type="match status" value="1"/>
</dbReference>
<proteinExistence type="predicted"/>
<feature type="compositionally biased region" description="Polar residues" evidence="4">
    <location>
        <begin position="42"/>
        <end position="61"/>
    </location>
</feature>
<dbReference type="Pfam" id="PF13639">
    <property type="entry name" value="zf-RING_2"/>
    <property type="match status" value="1"/>
</dbReference>
<feature type="region of interest" description="Disordered" evidence="4">
    <location>
        <begin position="31"/>
        <end position="74"/>
    </location>
</feature>
<evidence type="ECO:0000256" key="1">
    <source>
        <dbReference type="ARBA" id="ARBA00022771"/>
    </source>
</evidence>
<evidence type="ECO:0000256" key="2">
    <source>
        <dbReference type="ARBA" id="ARBA00022833"/>
    </source>
</evidence>